<protein>
    <submittedName>
        <fullName evidence="2">Malto-oligosyltrehalose synthase</fullName>
    </submittedName>
</protein>
<dbReference type="Gene3D" id="3.30.1590.10">
    <property type="entry name" value="Maltooligosyl trehalose synthase, domain 2"/>
    <property type="match status" value="1"/>
</dbReference>
<dbReference type="InterPro" id="IPR017853">
    <property type="entry name" value="GH"/>
</dbReference>
<dbReference type="CDD" id="cd11336">
    <property type="entry name" value="AmyAc_MTSase"/>
    <property type="match status" value="1"/>
</dbReference>
<sequence length="803" mass="87211">MQPITSTYRLQLRPDALTLDGARELAGYLQELGVSHLYLSPVSTAVDGSTHGYDVTDPTTVSEALGGRAALVALVAELRGRDMGVVVDLVPNHVGVGHPQQNRWWWDVLRRGRDSAYAGYFDIDWAQGRFAVPVLGDDGESALWLDRGGPEPMLAYHDHRYPLAPGTENVGVGATGAVGVGATGAVGVGATGAVGDDVAEVHRRQAYELVHWRSGRVGYRRFFTVDSLAALRQEDPVVFTVTHREPASWFAEGLVDGVRVDHPDGLTDPAGYLARLRGLLGPERWLVIEKILTPGEHLDPALPVDGTTGYDALAEFGGVFLDLAGAATLGELHRERTGTSGDAAWLATAEREAKIEVLRGGLAPEVRRLVETVRTDAGVVVDTGVLTDAVIETVTRIPTYRTDYGPGAGSLAAAVGDVADARPDLAEPLTVIVRAVLARGEAAARLQQVCGAATAKAVEDRLFYRTARLISLQEVGGDPGRFGVTVAQFHLMQTERARHWPAAMTTLSTHDTKRGEDVRARIGVLSQAPDLWARSVREWEHLAPSPDPVTGLLLWQTMFGVWPGTGAPTSTLRRRLHDYATKAVREAAVHTDWAAVDEAYEARVHDWIDTVLSGPVSRSMSAVVRRLSTHGRIVSVGQKLLQLAGPGIPDVYQGTELWEDSLVDPDNRRLVGFDVRRRLLDRLDPATSVDEATKMLCVREALRLRRERPSCFVGGCYTPVFADGPAADHLVGFLRGDEVIAVSARLTVRLFEHGWDETVLPLPPGTWTDRLSGRSFHGKVDLATLFARRTIALLTRDRPASYH</sequence>
<dbReference type="Gene3D" id="1.10.10.470">
    <property type="entry name" value="Maltooligosyl trehalose synthase, domain 4"/>
    <property type="match status" value="1"/>
</dbReference>
<dbReference type="Gene3D" id="1.10.150.200">
    <property type="entry name" value="Maltooligosyl trehalose synthase, domain 3"/>
    <property type="match status" value="1"/>
</dbReference>
<evidence type="ECO:0000313" key="3">
    <source>
        <dbReference type="Proteomes" id="UP001501183"/>
    </source>
</evidence>
<name>A0ABP8P364_9NOCA</name>
<accession>A0ABP8P364</accession>
<proteinExistence type="predicted"/>
<dbReference type="Pfam" id="PF00128">
    <property type="entry name" value="Alpha-amylase"/>
    <property type="match status" value="1"/>
</dbReference>
<dbReference type="InterPro" id="IPR006047">
    <property type="entry name" value="GH13_cat_dom"/>
</dbReference>
<comment type="caution">
    <text evidence="2">The sequence shown here is derived from an EMBL/GenBank/DDBJ whole genome shotgun (WGS) entry which is preliminary data.</text>
</comment>
<dbReference type="SUPFAM" id="SSF51445">
    <property type="entry name" value="(Trans)glycosidases"/>
    <property type="match status" value="1"/>
</dbReference>
<dbReference type="PANTHER" id="PTHR10357:SF216">
    <property type="entry name" value="MALTOOLIGOSYL TREHALOSE SYNTHASE-RELATED"/>
    <property type="match status" value="1"/>
</dbReference>
<dbReference type="PANTHER" id="PTHR10357">
    <property type="entry name" value="ALPHA-AMYLASE FAMILY MEMBER"/>
    <property type="match status" value="1"/>
</dbReference>
<dbReference type="InterPro" id="IPR012767">
    <property type="entry name" value="Trehalose_TreY"/>
</dbReference>
<reference evidence="3" key="1">
    <citation type="journal article" date="2019" name="Int. J. Syst. Evol. Microbiol.">
        <title>The Global Catalogue of Microorganisms (GCM) 10K type strain sequencing project: providing services to taxonomists for standard genome sequencing and annotation.</title>
        <authorList>
            <consortium name="The Broad Institute Genomics Platform"/>
            <consortium name="The Broad Institute Genome Sequencing Center for Infectious Disease"/>
            <person name="Wu L."/>
            <person name="Ma J."/>
        </authorList>
    </citation>
    <scope>NUCLEOTIDE SEQUENCE [LARGE SCALE GENOMIC DNA]</scope>
    <source>
        <strain evidence="3">JCM 32206</strain>
    </source>
</reference>
<dbReference type="InterPro" id="IPR013797">
    <property type="entry name" value="Maltooligo_trehalose_synth_4"/>
</dbReference>
<evidence type="ECO:0000313" key="2">
    <source>
        <dbReference type="EMBL" id="GAA4480491.1"/>
    </source>
</evidence>
<dbReference type="Proteomes" id="UP001501183">
    <property type="component" value="Unassembled WGS sequence"/>
</dbReference>
<organism evidence="2 3">
    <name type="scientific">Rhodococcus olei</name>
    <dbReference type="NCBI Taxonomy" id="2161675"/>
    <lineage>
        <taxon>Bacteria</taxon>
        <taxon>Bacillati</taxon>
        <taxon>Actinomycetota</taxon>
        <taxon>Actinomycetes</taxon>
        <taxon>Mycobacteriales</taxon>
        <taxon>Nocardiaceae</taxon>
        <taxon>Rhodococcus</taxon>
    </lineage>
</organism>
<dbReference type="RefSeq" id="WP_345345674.1">
    <property type="nucleotide sequence ID" value="NZ_BAABFB010000044.1"/>
</dbReference>
<feature type="domain" description="Glycosyl hydrolase family 13 catalytic" evidence="1">
    <location>
        <begin position="11"/>
        <end position="422"/>
    </location>
</feature>
<gene>
    <name evidence="2" type="primary">treY</name>
    <name evidence="2" type="ORF">GCM10023094_27140</name>
</gene>
<dbReference type="EMBL" id="BAABFB010000044">
    <property type="protein sequence ID" value="GAA4480491.1"/>
    <property type="molecule type" value="Genomic_DNA"/>
</dbReference>
<evidence type="ECO:0000259" key="1">
    <source>
        <dbReference type="SMART" id="SM00642"/>
    </source>
</evidence>
<dbReference type="SMART" id="SM00642">
    <property type="entry name" value="Aamy"/>
    <property type="match status" value="1"/>
</dbReference>
<keyword evidence="3" id="KW-1185">Reference proteome</keyword>
<dbReference type="Gene3D" id="3.20.20.80">
    <property type="entry name" value="Glycosidases"/>
    <property type="match status" value="1"/>
</dbReference>
<dbReference type="NCBIfam" id="TIGR02401">
    <property type="entry name" value="trehalose_TreY"/>
    <property type="match status" value="1"/>
</dbReference>